<keyword evidence="1" id="KW-0812">Transmembrane</keyword>
<dbReference type="Proteomes" id="UP000254777">
    <property type="component" value="Unassembled WGS sequence"/>
</dbReference>
<evidence type="ECO:0000313" key="3">
    <source>
        <dbReference type="EMBL" id="SUB74518.1"/>
    </source>
</evidence>
<feature type="transmembrane region" description="Helical" evidence="1">
    <location>
        <begin position="161"/>
        <end position="179"/>
    </location>
</feature>
<keyword evidence="1" id="KW-0472">Membrane</keyword>
<dbReference type="InterPro" id="IPR048389">
    <property type="entry name" value="YciQ-like_C"/>
</dbReference>
<dbReference type="EMBL" id="UGTH01000001">
    <property type="protein sequence ID" value="SUB74518.1"/>
    <property type="molecule type" value="Genomic_DNA"/>
</dbReference>
<evidence type="ECO:0000256" key="1">
    <source>
        <dbReference type="SAM" id="Phobius"/>
    </source>
</evidence>
<dbReference type="RefSeq" id="WP_004822660.1">
    <property type="nucleotide sequence ID" value="NZ_UGTH01000001.1"/>
</dbReference>
<proteinExistence type="predicted"/>
<gene>
    <name evidence="3" type="ORF">NCTC11088_00266</name>
</gene>
<organism evidence="3 4">
    <name type="scientific">Peptoniphilus indolicus</name>
    <dbReference type="NCBI Taxonomy" id="33030"/>
    <lineage>
        <taxon>Bacteria</taxon>
        <taxon>Bacillati</taxon>
        <taxon>Bacillota</taxon>
        <taxon>Tissierellia</taxon>
        <taxon>Tissierellales</taxon>
        <taxon>Peptoniphilaceae</taxon>
        <taxon>Peptoniphilus</taxon>
    </lineage>
</organism>
<feature type="transmembrane region" description="Helical" evidence="1">
    <location>
        <begin position="185"/>
        <end position="202"/>
    </location>
</feature>
<dbReference type="Pfam" id="PF20990">
    <property type="entry name" value="DUF2207_C"/>
    <property type="match status" value="1"/>
</dbReference>
<keyword evidence="1" id="KW-1133">Transmembrane helix</keyword>
<reference evidence="3 4" key="1">
    <citation type="submission" date="2018-06" db="EMBL/GenBank/DDBJ databases">
        <authorList>
            <consortium name="Pathogen Informatics"/>
            <person name="Doyle S."/>
        </authorList>
    </citation>
    <scope>NUCLEOTIDE SEQUENCE [LARGE SCALE GENOMIC DNA]</scope>
    <source>
        <strain evidence="3 4">NCTC11088</strain>
    </source>
</reference>
<feature type="domain" description="Predicted membrane protein YciQ-like C-terminal" evidence="2">
    <location>
        <begin position="40"/>
        <end position="224"/>
    </location>
</feature>
<feature type="transmembrane region" description="Helical" evidence="1">
    <location>
        <begin position="12"/>
        <end position="28"/>
    </location>
</feature>
<accession>A0A379D965</accession>
<evidence type="ECO:0000259" key="2">
    <source>
        <dbReference type="Pfam" id="PF20990"/>
    </source>
</evidence>
<sequence>MNNLIEHLNPINANIISIMLIISISILLKKSFKNNIRKEVEMPKINLTPAQISSLVFGNMKFIKSLTATLLCLNENKNINLNIGTKDFSIDFLTDENLEKPEKYLIQFFKTINPKNITSKDILRERKSAPDDFNKSMQKYFDLVEQSLYTKNLKKKNNIKIPALIILIALMYLIVALILTYYKGFLALIVIPLSLILSFNQTKKIFEKTPQGEKLHVEYLKFVENFENKKINTSSLTTKDIINLIALDAKSEHIESILKLNNIDSSKYTTLFETNNFIFADKKSR</sequence>
<dbReference type="AlphaFoldDB" id="A0A379D965"/>
<name>A0A379D965_9FIRM</name>
<protein>
    <recommendedName>
        <fullName evidence="2">Predicted membrane protein YciQ-like C-terminal domain-containing protein</fullName>
    </recommendedName>
</protein>
<evidence type="ECO:0000313" key="4">
    <source>
        <dbReference type="Proteomes" id="UP000254777"/>
    </source>
</evidence>